<organism evidence="2 3">
    <name type="scientific">Eleusine coracana subsp. coracana</name>
    <dbReference type="NCBI Taxonomy" id="191504"/>
    <lineage>
        <taxon>Eukaryota</taxon>
        <taxon>Viridiplantae</taxon>
        <taxon>Streptophyta</taxon>
        <taxon>Embryophyta</taxon>
        <taxon>Tracheophyta</taxon>
        <taxon>Spermatophyta</taxon>
        <taxon>Magnoliopsida</taxon>
        <taxon>Liliopsida</taxon>
        <taxon>Poales</taxon>
        <taxon>Poaceae</taxon>
        <taxon>PACMAD clade</taxon>
        <taxon>Chloridoideae</taxon>
        <taxon>Cynodonteae</taxon>
        <taxon>Eleusininae</taxon>
        <taxon>Eleusine</taxon>
    </lineage>
</organism>
<dbReference type="EMBL" id="BQKI01000001">
    <property type="protein sequence ID" value="GJM86499.1"/>
    <property type="molecule type" value="Genomic_DNA"/>
</dbReference>
<reference evidence="2" key="2">
    <citation type="submission" date="2021-12" db="EMBL/GenBank/DDBJ databases">
        <title>Resequencing data analysis of finger millet.</title>
        <authorList>
            <person name="Hatakeyama M."/>
            <person name="Aluri S."/>
            <person name="Balachadran M.T."/>
            <person name="Sivarajan S.R."/>
            <person name="Poveda L."/>
            <person name="Shimizu-Inatsugi R."/>
            <person name="Schlapbach R."/>
            <person name="Sreeman S.M."/>
            <person name="Shimizu K.K."/>
        </authorList>
    </citation>
    <scope>NUCLEOTIDE SEQUENCE</scope>
</reference>
<accession>A0AAV5BMM0</accession>
<dbReference type="Proteomes" id="UP001054889">
    <property type="component" value="Unassembled WGS sequence"/>
</dbReference>
<feature type="compositionally biased region" description="Low complexity" evidence="1">
    <location>
        <begin position="54"/>
        <end position="69"/>
    </location>
</feature>
<name>A0AAV5BMM0_ELECO</name>
<sequence>MWDNSKVTDCDLSTVKGKEGDSEHDLESNKGDTASDGHRLSVDRVNNNTKLAIKQQQQKKPLMKKFGGLLKKKSQH</sequence>
<evidence type="ECO:0000313" key="3">
    <source>
        <dbReference type="Proteomes" id="UP001054889"/>
    </source>
</evidence>
<reference evidence="2" key="1">
    <citation type="journal article" date="2018" name="DNA Res.">
        <title>Multiple hybrid de novo genome assembly of finger millet, an orphan allotetraploid crop.</title>
        <authorList>
            <person name="Hatakeyama M."/>
            <person name="Aluri S."/>
            <person name="Balachadran M.T."/>
            <person name="Sivarajan S.R."/>
            <person name="Patrignani A."/>
            <person name="Gruter S."/>
            <person name="Poveda L."/>
            <person name="Shimizu-Inatsugi R."/>
            <person name="Baeten J."/>
            <person name="Francoijs K.J."/>
            <person name="Nataraja K.N."/>
            <person name="Reddy Y.A.N."/>
            <person name="Phadnis S."/>
            <person name="Ravikumar R.L."/>
            <person name="Schlapbach R."/>
            <person name="Sreeman S.M."/>
            <person name="Shimizu K.K."/>
        </authorList>
    </citation>
    <scope>NUCLEOTIDE SEQUENCE</scope>
</reference>
<keyword evidence="3" id="KW-1185">Reference proteome</keyword>
<comment type="caution">
    <text evidence="2">The sequence shown here is derived from an EMBL/GenBank/DDBJ whole genome shotgun (WGS) entry which is preliminary data.</text>
</comment>
<evidence type="ECO:0000256" key="1">
    <source>
        <dbReference type="SAM" id="MobiDB-lite"/>
    </source>
</evidence>
<protein>
    <submittedName>
        <fullName evidence="2">Uncharacterized protein</fullName>
    </submittedName>
</protein>
<evidence type="ECO:0000313" key="2">
    <source>
        <dbReference type="EMBL" id="GJM86499.1"/>
    </source>
</evidence>
<gene>
    <name evidence="2" type="primary">ga02365</name>
    <name evidence="2" type="ORF">PR202_ga02365</name>
</gene>
<feature type="compositionally biased region" description="Basic and acidic residues" evidence="1">
    <location>
        <begin position="16"/>
        <end position="42"/>
    </location>
</feature>
<proteinExistence type="predicted"/>
<dbReference type="AlphaFoldDB" id="A0AAV5BMM0"/>
<feature type="region of interest" description="Disordered" evidence="1">
    <location>
        <begin position="1"/>
        <end position="76"/>
    </location>
</feature>